<dbReference type="InterPro" id="IPR008928">
    <property type="entry name" value="6-hairpin_glycosidase_sf"/>
</dbReference>
<accession>A0A369A6A2</accession>
<organism evidence="2 3">
    <name type="scientific">Schleiferia thermophila</name>
    <dbReference type="NCBI Taxonomy" id="884107"/>
    <lineage>
        <taxon>Bacteria</taxon>
        <taxon>Pseudomonadati</taxon>
        <taxon>Bacteroidota</taxon>
        <taxon>Flavobacteriia</taxon>
        <taxon>Flavobacteriales</taxon>
        <taxon>Schleiferiaceae</taxon>
        <taxon>Schleiferia</taxon>
    </lineage>
</organism>
<gene>
    <name evidence="2" type="ORF">DES35_10256</name>
</gene>
<reference evidence="2 3" key="1">
    <citation type="submission" date="2018-07" db="EMBL/GenBank/DDBJ databases">
        <title>Genomic Encyclopedia of Type Strains, Phase IV (KMG-IV): sequencing the most valuable type-strain genomes for metagenomic binning, comparative biology and taxonomic classification.</title>
        <authorList>
            <person name="Goeker M."/>
        </authorList>
    </citation>
    <scope>NUCLEOTIDE SEQUENCE [LARGE SCALE GENOMIC DNA]</scope>
    <source>
        <strain evidence="2 3">DSM 21410</strain>
    </source>
</reference>
<dbReference type="InterPro" id="IPR036249">
    <property type="entry name" value="Thioredoxin-like_sf"/>
</dbReference>
<evidence type="ECO:0000313" key="3">
    <source>
        <dbReference type="Proteomes" id="UP000253517"/>
    </source>
</evidence>
<dbReference type="InterPro" id="IPR004879">
    <property type="entry name" value="Ssp411-like_TRX"/>
</dbReference>
<dbReference type="SUPFAM" id="SSF48208">
    <property type="entry name" value="Six-hairpin glycosidases"/>
    <property type="match status" value="1"/>
</dbReference>
<dbReference type="Gene3D" id="1.50.10.20">
    <property type="match status" value="1"/>
</dbReference>
<dbReference type="SUPFAM" id="SSF52833">
    <property type="entry name" value="Thioredoxin-like"/>
    <property type="match status" value="1"/>
</dbReference>
<evidence type="ECO:0000259" key="1">
    <source>
        <dbReference type="Pfam" id="PF03190"/>
    </source>
</evidence>
<protein>
    <recommendedName>
        <fullName evidence="1">Spermatogenesis-associated protein 20-like TRX domain-containing protein</fullName>
    </recommendedName>
</protein>
<name>A0A369A6A2_9FLAO</name>
<dbReference type="GO" id="GO:0005975">
    <property type="term" value="P:carbohydrate metabolic process"/>
    <property type="evidence" value="ECO:0007669"/>
    <property type="project" value="InterPro"/>
</dbReference>
<dbReference type="EMBL" id="QPJS01000002">
    <property type="protein sequence ID" value="RCX03607.1"/>
    <property type="molecule type" value="Genomic_DNA"/>
</dbReference>
<dbReference type="PANTHER" id="PTHR42899:SF1">
    <property type="entry name" value="SPERMATOGENESIS-ASSOCIATED PROTEIN 20"/>
    <property type="match status" value="1"/>
</dbReference>
<dbReference type="Gene3D" id="3.40.30.10">
    <property type="entry name" value="Glutaredoxin"/>
    <property type="match status" value="1"/>
</dbReference>
<dbReference type="AlphaFoldDB" id="A0A369A6A2"/>
<dbReference type="Proteomes" id="UP000253517">
    <property type="component" value="Unassembled WGS sequence"/>
</dbReference>
<sequence>MILVIAFSISSKGQQIEKIKWEPFNVATLNKAKEKNKYILLHLAANWCHWCHVMEEKTYQHPEVINYLNKHFIVCYEDHDKRPDLANRYREYGWPATIIFNSDAQEVFKEAGYIEAYEFLSILKDIKENGGTNHYASKKNILKSSGNNLSKIKEDLYLLIDTVNGGFKSPQKSLDFEMFEYAINHQNETIFKKWLTVTLPNSLNLLDTVWGGIFQYSTHNDWIHQHYEKLLSVQARYIKMYLWYYYITDDKKYLDAAIKIKDYNERFLKHQDSWGYSNAQDADLVKGVKSTNFFKFSDKERISLGIPEIDSTITTEGNAKLAESYCYLYAYTGDNTYLEKSANIINMLMNNYVKNRGLYQHVLNYDHPEALADQLSMLKALITLFKFTNDTLYLNETDRLISAIIKHLWENDYFLSFRATKGYIEPLPVISENIEAGRLINFYAKISKKKDLEVFPEKILTWLCTDDVYNEMVIEPGIISLSEEIKSEPFTGLYVISSSEDNEIRRELLSIPKFYYFPLIIQKNYLDEDKKELTKSFEDDVILFCTSNFCSQPFFEKEELKINIFRLLSLKN</sequence>
<feature type="domain" description="Spermatogenesis-associated protein 20-like TRX" evidence="1">
    <location>
        <begin position="17"/>
        <end position="127"/>
    </location>
</feature>
<comment type="caution">
    <text evidence="2">The sequence shown here is derived from an EMBL/GenBank/DDBJ whole genome shotgun (WGS) entry which is preliminary data.</text>
</comment>
<dbReference type="PANTHER" id="PTHR42899">
    <property type="entry name" value="SPERMATOGENESIS-ASSOCIATED PROTEIN 20"/>
    <property type="match status" value="1"/>
</dbReference>
<proteinExistence type="predicted"/>
<dbReference type="Pfam" id="PF03190">
    <property type="entry name" value="Thioredox_DsbH"/>
    <property type="match status" value="1"/>
</dbReference>
<evidence type="ECO:0000313" key="2">
    <source>
        <dbReference type="EMBL" id="RCX03607.1"/>
    </source>
</evidence>
<dbReference type="InterPro" id="IPR024705">
    <property type="entry name" value="Ssp411"/>
</dbReference>
<keyword evidence="3" id="KW-1185">Reference proteome</keyword>